<feature type="domain" description="DUF4371" evidence="1">
    <location>
        <begin position="26"/>
        <end position="126"/>
    </location>
</feature>
<sequence>MKANRERLENRERLIPIIDCVILCGRQEIALRGHKDYGKIDMKCSLNQGNFRAILKYRAYGDEMLKHIITSKGRNKYLTPQIQNEIITACGDIMLQKIVKNVNASKCFSVLVDEITDISTIEQMAMCV</sequence>
<dbReference type="Pfam" id="PF14291">
    <property type="entry name" value="DUF4371"/>
    <property type="match status" value="1"/>
</dbReference>
<protein>
    <submittedName>
        <fullName evidence="2">Zinc finger MYM-type protein 1</fullName>
    </submittedName>
</protein>
<organism evidence="2">
    <name type="scientific">Sipha flava</name>
    <name type="common">yellow sugarcane aphid</name>
    <dbReference type="NCBI Taxonomy" id="143950"/>
    <lineage>
        <taxon>Eukaryota</taxon>
        <taxon>Metazoa</taxon>
        <taxon>Ecdysozoa</taxon>
        <taxon>Arthropoda</taxon>
        <taxon>Hexapoda</taxon>
        <taxon>Insecta</taxon>
        <taxon>Pterygota</taxon>
        <taxon>Neoptera</taxon>
        <taxon>Paraneoptera</taxon>
        <taxon>Hemiptera</taxon>
        <taxon>Sternorrhyncha</taxon>
        <taxon>Aphidomorpha</taxon>
        <taxon>Aphidoidea</taxon>
        <taxon>Aphididae</taxon>
        <taxon>Sipha</taxon>
    </lineage>
</organism>
<accession>A0A2S2QIR3</accession>
<dbReference type="AlphaFoldDB" id="A0A2S2QIR3"/>
<evidence type="ECO:0000313" key="2">
    <source>
        <dbReference type="EMBL" id="MBY77072.1"/>
    </source>
</evidence>
<gene>
    <name evidence="2" type="primary">ZMYM1_17</name>
    <name evidence="2" type="ORF">g.6010</name>
</gene>
<dbReference type="OrthoDB" id="6622122at2759"/>
<proteinExistence type="predicted"/>
<dbReference type="PANTHER" id="PTHR45749:SF21">
    <property type="entry name" value="DUF4371 DOMAIN-CONTAINING PROTEIN"/>
    <property type="match status" value="1"/>
</dbReference>
<reference evidence="2" key="1">
    <citation type="submission" date="2018-04" db="EMBL/GenBank/DDBJ databases">
        <title>Transcriptome assembly of Sipha flava.</title>
        <authorList>
            <person name="Scully E.D."/>
            <person name="Geib S.M."/>
            <person name="Palmer N.A."/>
            <person name="Koch K."/>
            <person name="Bradshaw J."/>
            <person name="Heng-Moss T."/>
            <person name="Sarath G."/>
        </authorList>
    </citation>
    <scope>NUCLEOTIDE SEQUENCE</scope>
</reference>
<dbReference type="InterPro" id="IPR025398">
    <property type="entry name" value="DUF4371"/>
</dbReference>
<name>A0A2S2QIR3_9HEMI</name>
<dbReference type="PANTHER" id="PTHR45749">
    <property type="match status" value="1"/>
</dbReference>
<dbReference type="EMBL" id="GGMS01007869">
    <property type="protein sequence ID" value="MBY77072.1"/>
    <property type="molecule type" value="Transcribed_RNA"/>
</dbReference>
<evidence type="ECO:0000259" key="1">
    <source>
        <dbReference type="Pfam" id="PF14291"/>
    </source>
</evidence>